<proteinExistence type="predicted"/>
<evidence type="ECO:0000313" key="3">
    <source>
        <dbReference type="Proteomes" id="UP000662857"/>
    </source>
</evidence>
<dbReference type="InterPro" id="IPR036390">
    <property type="entry name" value="WH_DNA-bd_sf"/>
</dbReference>
<gene>
    <name evidence="2" type="ORF">JQS43_16095</name>
</gene>
<feature type="region of interest" description="Disordered" evidence="1">
    <location>
        <begin position="1"/>
        <end position="25"/>
    </location>
</feature>
<protein>
    <recommendedName>
        <fullName evidence="4">MarR family transcriptional regulator</fullName>
    </recommendedName>
</protein>
<dbReference type="RefSeq" id="WP_239675226.1">
    <property type="nucleotide sequence ID" value="NZ_CP070499.1"/>
</dbReference>
<dbReference type="InterPro" id="IPR036388">
    <property type="entry name" value="WH-like_DNA-bd_sf"/>
</dbReference>
<keyword evidence="3" id="KW-1185">Reference proteome</keyword>
<dbReference type="SUPFAM" id="SSF46785">
    <property type="entry name" value="Winged helix' DNA-binding domain"/>
    <property type="match status" value="1"/>
</dbReference>
<name>A0A895YA26_9ACTN</name>
<dbReference type="KEGG" id="nhy:JQS43_16095"/>
<evidence type="ECO:0008006" key="4">
    <source>
        <dbReference type="Google" id="ProtNLM"/>
    </source>
</evidence>
<dbReference type="Proteomes" id="UP000662857">
    <property type="component" value="Chromosome"/>
</dbReference>
<dbReference type="EMBL" id="CP070499">
    <property type="protein sequence ID" value="QSB13155.1"/>
    <property type="molecule type" value="Genomic_DNA"/>
</dbReference>
<dbReference type="AlphaFoldDB" id="A0A895YA26"/>
<sequence length="119" mass="12394">MAAAQHVDRGPAQPHRPGAGTRPVLDRRWAQPAAGLGEFAARGWVEEPNSTVTLTETGLAAHAALAPRVDQTRAVVLGGLTLDQYQETVRILSVMAGNVEAALASRTTETAGDPFGGGR</sequence>
<organism evidence="2 3">
    <name type="scientific">Natronosporangium hydrolyticum</name>
    <dbReference type="NCBI Taxonomy" id="2811111"/>
    <lineage>
        <taxon>Bacteria</taxon>
        <taxon>Bacillati</taxon>
        <taxon>Actinomycetota</taxon>
        <taxon>Actinomycetes</taxon>
        <taxon>Micromonosporales</taxon>
        <taxon>Micromonosporaceae</taxon>
        <taxon>Natronosporangium</taxon>
    </lineage>
</organism>
<reference evidence="2" key="1">
    <citation type="submission" date="2021-02" db="EMBL/GenBank/DDBJ databases">
        <title>Natrosporangium hydrolyticum gen. nov., sp. nov, a haloalkaliphilic actinobacterium from a soda solonchak soil.</title>
        <authorList>
            <person name="Sorokin D.Y."/>
            <person name="Khijniak T.V."/>
            <person name="Zakharycheva A.P."/>
            <person name="Boueva O.V."/>
            <person name="Ariskina E.V."/>
            <person name="Hahnke R.L."/>
            <person name="Bunk B."/>
            <person name="Sproer C."/>
            <person name="Schumann P."/>
            <person name="Evtushenko L.I."/>
            <person name="Kublanov I.V."/>
        </authorList>
    </citation>
    <scope>NUCLEOTIDE SEQUENCE</scope>
    <source>
        <strain evidence="2">DSM 106523</strain>
    </source>
</reference>
<dbReference type="Gene3D" id="1.10.10.10">
    <property type="entry name" value="Winged helix-like DNA-binding domain superfamily/Winged helix DNA-binding domain"/>
    <property type="match status" value="1"/>
</dbReference>
<evidence type="ECO:0000313" key="2">
    <source>
        <dbReference type="EMBL" id="QSB13155.1"/>
    </source>
</evidence>
<accession>A0A895YA26</accession>
<evidence type="ECO:0000256" key="1">
    <source>
        <dbReference type="SAM" id="MobiDB-lite"/>
    </source>
</evidence>